<gene>
    <name evidence="2" type="ORF">GSOID_T00015676001</name>
</gene>
<organism evidence="2 3">
    <name type="scientific">Oikopleura dioica</name>
    <name type="common">Tunicate</name>
    <dbReference type="NCBI Taxonomy" id="34765"/>
    <lineage>
        <taxon>Eukaryota</taxon>
        <taxon>Metazoa</taxon>
        <taxon>Chordata</taxon>
        <taxon>Tunicata</taxon>
        <taxon>Appendicularia</taxon>
        <taxon>Copelata</taxon>
        <taxon>Oikopleuridae</taxon>
        <taxon>Oikopleura</taxon>
    </lineage>
</organism>
<dbReference type="InParanoid" id="E4XNC0"/>
<feature type="compositionally biased region" description="Basic and acidic residues" evidence="1">
    <location>
        <begin position="155"/>
        <end position="170"/>
    </location>
</feature>
<name>E4XNC0_OIKDI</name>
<dbReference type="Proteomes" id="UP000001307">
    <property type="component" value="Unassembled WGS sequence"/>
</dbReference>
<evidence type="ECO:0000256" key="1">
    <source>
        <dbReference type="SAM" id="MobiDB-lite"/>
    </source>
</evidence>
<keyword evidence="3" id="KW-1185">Reference proteome</keyword>
<evidence type="ECO:0000313" key="3">
    <source>
        <dbReference type="Proteomes" id="UP000001307"/>
    </source>
</evidence>
<dbReference type="AlphaFoldDB" id="E4XNC0"/>
<dbReference type="EMBL" id="FN653082">
    <property type="protein sequence ID" value="CBY11358.1"/>
    <property type="molecule type" value="Genomic_DNA"/>
</dbReference>
<protein>
    <submittedName>
        <fullName evidence="2">Uncharacterized protein</fullName>
    </submittedName>
</protein>
<sequence length="308" mass="35875">MGKKRQQARRGTKNRRRFQAKLLKVTKNLSGEKWNQKKKKMLKTTIFDPFKIFEDRKLDDILKRTKNKNSCQKTQKPAVKTISKVSENCLGVRKGILKRTKSYQKIVESTEEEASKMISTQDDSSETKILIKNVSKSPEKQEEVSNDESSFKSSSSEESKNLPETSEKQSENQNDNLTEKEKRHEIMEGSFEDSMPALDELDFVDKNDDKSDYRDNKKVKEAFQEKVVQEVPNLDKLRYDEVSTMKKNEVLPEKMEKLTSEDDFLSQEDKQSSLLNNEYLNTDICSFEELLQPLPPILRYIFSQSSKK</sequence>
<feature type="compositionally biased region" description="Basic and acidic residues" evidence="1">
    <location>
        <begin position="177"/>
        <end position="187"/>
    </location>
</feature>
<accession>E4XNC0</accession>
<proteinExistence type="predicted"/>
<feature type="region of interest" description="Disordered" evidence="1">
    <location>
        <begin position="110"/>
        <end position="216"/>
    </location>
</feature>
<reference evidence="2 3" key="1">
    <citation type="journal article" date="2010" name="Science">
        <title>Plasticity of animal genome architecture unmasked by rapid evolution of a pelagic tunicate.</title>
        <authorList>
            <person name="Denoeud F."/>
            <person name="Henriet S."/>
            <person name="Mungpakdee S."/>
            <person name="Aury J.M."/>
            <person name="Da Silva C."/>
            <person name="Brinkmann H."/>
            <person name="Mikhaleva J."/>
            <person name="Olsen L.C."/>
            <person name="Jubin C."/>
            <person name="Canestro C."/>
            <person name="Bouquet J.M."/>
            <person name="Danks G."/>
            <person name="Poulain J."/>
            <person name="Campsteijn C."/>
            <person name="Adamski M."/>
            <person name="Cross I."/>
            <person name="Yadetie F."/>
            <person name="Muffato M."/>
            <person name="Louis A."/>
            <person name="Butcher S."/>
            <person name="Tsagkogeorga G."/>
            <person name="Konrad A."/>
            <person name="Singh S."/>
            <person name="Jensen M.F."/>
            <person name="Cong E.H."/>
            <person name="Eikeseth-Otteraa H."/>
            <person name="Noel B."/>
            <person name="Anthouard V."/>
            <person name="Porcel B.M."/>
            <person name="Kachouri-Lafond R."/>
            <person name="Nishino A."/>
            <person name="Ugolini M."/>
            <person name="Chourrout P."/>
            <person name="Nishida H."/>
            <person name="Aasland R."/>
            <person name="Huzurbazar S."/>
            <person name="Westhof E."/>
            <person name="Delsuc F."/>
            <person name="Lehrach H."/>
            <person name="Reinhardt R."/>
            <person name="Weissenbach J."/>
            <person name="Roy S.W."/>
            <person name="Artiguenave F."/>
            <person name="Postlethwait J.H."/>
            <person name="Manak J.R."/>
            <person name="Thompson E.M."/>
            <person name="Jaillon O."/>
            <person name="Du Pasquier L."/>
            <person name="Boudinot P."/>
            <person name="Liberles D.A."/>
            <person name="Volff J.N."/>
            <person name="Philippe H."/>
            <person name="Lenhard B."/>
            <person name="Roest Crollius H."/>
            <person name="Wincker P."/>
            <person name="Chourrout D."/>
        </authorList>
    </citation>
    <scope>NUCLEOTIDE SEQUENCE [LARGE SCALE GENOMIC DNA]</scope>
</reference>
<evidence type="ECO:0000313" key="2">
    <source>
        <dbReference type="EMBL" id="CBY11358.1"/>
    </source>
</evidence>
<feature type="compositionally biased region" description="Basic and acidic residues" evidence="1">
    <location>
        <begin position="203"/>
        <end position="216"/>
    </location>
</feature>